<dbReference type="NCBIfam" id="TIGR03075">
    <property type="entry name" value="PQQ_enz_alc_DH"/>
    <property type="match status" value="1"/>
</dbReference>
<feature type="domain" description="Cytochrome c" evidence="11">
    <location>
        <begin position="609"/>
        <end position="687"/>
    </location>
</feature>
<keyword evidence="4" id="KW-0349">Heme</keyword>
<gene>
    <name evidence="12" type="ORF">METZ01_LOCUS115872</name>
</gene>
<evidence type="ECO:0000256" key="9">
    <source>
        <dbReference type="ARBA" id="ARBA00023004"/>
    </source>
</evidence>
<keyword evidence="7" id="KW-0106">Calcium</keyword>
<dbReference type="Pfam" id="PF01011">
    <property type="entry name" value="PQQ"/>
    <property type="match status" value="2"/>
</dbReference>
<dbReference type="CDD" id="cd10279">
    <property type="entry name" value="PQQ_ADH_II"/>
    <property type="match status" value="1"/>
</dbReference>
<name>A0A381XE68_9ZZZZ</name>
<dbReference type="GO" id="GO:0009055">
    <property type="term" value="F:electron transfer activity"/>
    <property type="evidence" value="ECO:0007669"/>
    <property type="project" value="InterPro"/>
</dbReference>
<evidence type="ECO:0000259" key="11">
    <source>
        <dbReference type="PROSITE" id="PS51007"/>
    </source>
</evidence>
<accession>A0A381XE68</accession>
<evidence type="ECO:0000256" key="7">
    <source>
        <dbReference type="ARBA" id="ARBA00022837"/>
    </source>
</evidence>
<evidence type="ECO:0000256" key="5">
    <source>
        <dbReference type="ARBA" id="ARBA00022723"/>
    </source>
</evidence>
<keyword evidence="10" id="KW-1015">Disulfide bond</keyword>
<evidence type="ECO:0000256" key="10">
    <source>
        <dbReference type="ARBA" id="ARBA00023157"/>
    </source>
</evidence>
<dbReference type="InterPro" id="IPR018391">
    <property type="entry name" value="PQQ_b-propeller_rpt"/>
</dbReference>
<dbReference type="PROSITE" id="PS51007">
    <property type="entry name" value="CYTC"/>
    <property type="match status" value="1"/>
</dbReference>
<dbReference type="Gene3D" id="2.140.10.10">
    <property type="entry name" value="Quinoprotein alcohol dehydrogenase-like superfamily"/>
    <property type="match status" value="1"/>
</dbReference>
<keyword evidence="8" id="KW-0560">Oxidoreductase</keyword>
<evidence type="ECO:0000256" key="6">
    <source>
        <dbReference type="ARBA" id="ARBA00022729"/>
    </source>
</evidence>
<dbReference type="SUPFAM" id="SSF50998">
    <property type="entry name" value="Quinoprotein alcohol dehydrogenase-like"/>
    <property type="match status" value="1"/>
</dbReference>
<evidence type="ECO:0000256" key="2">
    <source>
        <dbReference type="ARBA" id="ARBA00001931"/>
    </source>
</evidence>
<protein>
    <recommendedName>
        <fullName evidence="11">Cytochrome c domain-containing protein</fullName>
    </recommendedName>
</protein>
<dbReference type="GO" id="GO:0016020">
    <property type="term" value="C:membrane"/>
    <property type="evidence" value="ECO:0007669"/>
    <property type="project" value="InterPro"/>
</dbReference>
<reference evidence="12" key="1">
    <citation type="submission" date="2018-05" db="EMBL/GenBank/DDBJ databases">
        <authorList>
            <person name="Lanie J.A."/>
            <person name="Ng W.-L."/>
            <person name="Kazmierczak K.M."/>
            <person name="Andrzejewski T.M."/>
            <person name="Davidsen T.M."/>
            <person name="Wayne K.J."/>
            <person name="Tettelin H."/>
            <person name="Glass J.I."/>
            <person name="Rusch D."/>
            <person name="Podicherti R."/>
            <person name="Tsui H.-C.T."/>
            <person name="Winkler M.E."/>
        </authorList>
    </citation>
    <scope>NUCLEOTIDE SEQUENCE</scope>
</reference>
<comment type="cofactor">
    <cofactor evidence="2">
        <name>pyrroloquinoline quinone</name>
        <dbReference type="ChEBI" id="CHEBI:58442"/>
    </cofactor>
</comment>
<evidence type="ECO:0000256" key="1">
    <source>
        <dbReference type="ARBA" id="ARBA00001913"/>
    </source>
</evidence>
<dbReference type="GO" id="GO:0016614">
    <property type="term" value="F:oxidoreductase activity, acting on CH-OH group of donors"/>
    <property type="evidence" value="ECO:0007669"/>
    <property type="project" value="InterPro"/>
</dbReference>
<dbReference type="SMART" id="SM00564">
    <property type="entry name" value="PQQ"/>
    <property type="match status" value="6"/>
</dbReference>
<evidence type="ECO:0000256" key="8">
    <source>
        <dbReference type="ARBA" id="ARBA00023002"/>
    </source>
</evidence>
<comment type="cofactor">
    <cofactor evidence="1">
        <name>Ca(2+)</name>
        <dbReference type="ChEBI" id="CHEBI:29108"/>
    </cofactor>
</comment>
<dbReference type="InterPro" id="IPR011047">
    <property type="entry name" value="Quinoprotein_ADH-like_sf"/>
</dbReference>
<keyword evidence="9" id="KW-0408">Iron</keyword>
<dbReference type="Pfam" id="PF13442">
    <property type="entry name" value="Cytochrome_CBB3"/>
    <property type="match status" value="1"/>
</dbReference>
<dbReference type="InterPro" id="IPR009056">
    <property type="entry name" value="Cyt_c-like_dom"/>
</dbReference>
<dbReference type="InterPro" id="IPR002372">
    <property type="entry name" value="PQQ_rpt_dom"/>
</dbReference>
<evidence type="ECO:0000313" key="12">
    <source>
        <dbReference type="EMBL" id="SVA63018.1"/>
    </source>
</evidence>
<keyword evidence="6" id="KW-0732">Signal</keyword>
<keyword evidence="5" id="KW-0479">Metal-binding</keyword>
<dbReference type="AlphaFoldDB" id="A0A381XE68"/>
<evidence type="ECO:0000256" key="3">
    <source>
        <dbReference type="ARBA" id="ARBA00008156"/>
    </source>
</evidence>
<dbReference type="PANTHER" id="PTHR32303">
    <property type="entry name" value="QUINOPROTEIN ALCOHOL DEHYDROGENASE (CYTOCHROME C)"/>
    <property type="match status" value="1"/>
</dbReference>
<dbReference type="InterPro" id="IPR017512">
    <property type="entry name" value="PQQ_MeOH/EtOH_DH"/>
</dbReference>
<proteinExistence type="inferred from homology"/>
<organism evidence="12">
    <name type="scientific">marine metagenome</name>
    <dbReference type="NCBI Taxonomy" id="408172"/>
    <lineage>
        <taxon>unclassified sequences</taxon>
        <taxon>metagenomes</taxon>
        <taxon>ecological metagenomes</taxon>
    </lineage>
</organism>
<dbReference type="GO" id="GO:0005509">
    <property type="term" value="F:calcium ion binding"/>
    <property type="evidence" value="ECO:0007669"/>
    <property type="project" value="InterPro"/>
</dbReference>
<dbReference type="Gene3D" id="1.10.760.10">
    <property type="entry name" value="Cytochrome c-like domain"/>
    <property type="match status" value="1"/>
</dbReference>
<dbReference type="InterPro" id="IPR036909">
    <property type="entry name" value="Cyt_c-like_dom_sf"/>
</dbReference>
<evidence type="ECO:0000256" key="4">
    <source>
        <dbReference type="ARBA" id="ARBA00022617"/>
    </source>
</evidence>
<comment type="similarity">
    <text evidence="3">Belongs to the bacterial PQQ dehydrogenase family.</text>
</comment>
<dbReference type="EMBL" id="UINC01014850">
    <property type="protein sequence ID" value="SVA63018.1"/>
    <property type="molecule type" value="Genomic_DNA"/>
</dbReference>
<dbReference type="SUPFAM" id="SSF46626">
    <property type="entry name" value="Cytochrome c"/>
    <property type="match status" value="1"/>
</dbReference>
<sequence>MDTEAVTSGTASRSTSIGLIDDARIQNTDSEPGSWLSYGRDFEEQRFSPLTQINKESVGRLGLEFEFDLYTNGALEATPLMVDNTLYFTTTFSVLHAVNATTGERVWTYDPQVPRDFNRRACCGPISRGAAVYEGNVYLATLDGRLVAVNAETGERVWEVNTVIDPERNYSITGAPRVARGKVFIGNGGAEFGVRGYVTAYDAETGEQAWRFFTVPGDPSLPFEHPEMEMAAETWKGGQWWDVGGGGTVWNSIVYDPDFNHLYLGVGNGAPWIRVIRSPGGGDNLFLTSIVAVDADTGEMKWYYQTVPGDNWDYTAVQDMMLADMTVDGVDRKVIMQAPKNGFFYVLDRSDGELLRAHPYSQITWATHVDMTTGRPVENTELDFIERPQWILPGPLGGHDWQAMSFNESKGIMYLPTQDVAGLYSVDSEFKATGIFKRNPGTFNLGTDLKNSFSLAGEYGDEQPAYKGALIAFDPLTGETKWSVEHPFYWNGGVLATAGDLVFQGDALGFFSAYDADTGEKIWTHNNYVAMLAPPITYAIDGKQYIAVLAGGSANITNFFGSMDDVATMKYGNFGKLYVYALDGNVVLQQPAIVDRSIPEPPPLTATAAELKQGEQFYMSLCVGCHGGAAVSSGVLPDLRLLTPAKHGIFQQIVIDGMLAPTGMASFADVLTPQEAEYVRQFIISRAIIDRATAMGGI</sequence>
<dbReference type="GO" id="GO:0020037">
    <property type="term" value="F:heme binding"/>
    <property type="evidence" value="ECO:0007669"/>
    <property type="project" value="InterPro"/>
</dbReference>